<dbReference type="Proteomes" id="UP000318297">
    <property type="component" value="Unassembled WGS sequence"/>
</dbReference>
<dbReference type="GO" id="GO:0033108">
    <property type="term" value="P:mitochondrial respiratory chain complex assembly"/>
    <property type="evidence" value="ECO:0007669"/>
    <property type="project" value="TreeGrafter"/>
</dbReference>
<evidence type="ECO:0000256" key="8">
    <source>
        <dbReference type="ARBA" id="ARBA00047786"/>
    </source>
</evidence>
<dbReference type="GO" id="GO:0071949">
    <property type="term" value="F:FAD binding"/>
    <property type="evidence" value="ECO:0007669"/>
    <property type="project" value="TreeGrafter"/>
</dbReference>
<feature type="domain" description="Mitochondrial apoptosis-inducing factor C-terminal" evidence="10">
    <location>
        <begin position="304"/>
        <end position="344"/>
    </location>
</feature>
<protein>
    <submittedName>
        <fullName evidence="11">NADPH-dependent 2,4-dienoyl-CoA reductase/sulfur reductase-like enzyme</fullName>
    </submittedName>
</protein>
<dbReference type="InterPro" id="IPR023753">
    <property type="entry name" value="FAD/NAD-binding_dom"/>
</dbReference>
<dbReference type="GO" id="GO:0012501">
    <property type="term" value="P:programmed cell death"/>
    <property type="evidence" value="ECO:0007669"/>
    <property type="project" value="TreeGrafter"/>
</dbReference>
<dbReference type="InterPro" id="IPR050446">
    <property type="entry name" value="FAD-oxidoreductase/Apoptosis"/>
</dbReference>
<evidence type="ECO:0000256" key="4">
    <source>
        <dbReference type="ARBA" id="ARBA00022827"/>
    </source>
</evidence>
<reference evidence="11 12" key="1">
    <citation type="submission" date="2019-06" db="EMBL/GenBank/DDBJ databases">
        <title>Sequencing the genomes of 1000 actinobacteria strains.</title>
        <authorList>
            <person name="Klenk H.-P."/>
        </authorList>
    </citation>
    <scope>NUCLEOTIDE SEQUENCE [LARGE SCALE GENOMIC DNA]</scope>
    <source>
        <strain evidence="11 12">DSM 19560</strain>
    </source>
</reference>
<evidence type="ECO:0000256" key="1">
    <source>
        <dbReference type="ARBA" id="ARBA00001974"/>
    </source>
</evidence>
<dbReference type="Gene3D" id="3.30.390.30">
    <property type="match status" value="1"/>
</dbReference>
<dbReference type="GO" id="GO:0005737">
    <property type="term" value="C:cytoplasm"/>
    <property type="evidence" value="ECO:0007669"/>
    <property type="project" value="TreeGrafter"/>
</dbReference>
<dbReference type="PRINTS" id="PR00469">
    <property type="entry name" value="PNDRDTASEII"/>
</dbReference>
<dbReference type="InterPro" id="IPR036188">
    <property type="entry name" value="FAD/NAD-bd_sf"/>
</dbReference>
<keyword evidence="4" id="KW-0274">FAD</keyword>
<dbReference type="PANTHER" id="PTHR43557:SF4">
    <property type="entry name" value="APOPTOSIS-INDUCING FACTOR 1, MITOCHONDRIAL"/>
    <property type="match status" value="1"/>
</dbReference>
<dbReference type="OrthoDB" id="1145at2"/>
<dbReference type="RefSeq" id="WP_145229866.1">
    <property type="nucleotide sequence ID" value="NZ_VIVQ01000003.1"/>
</dbReference>
<comment type="cofactor">
    <cofactor evidence="1">
        <name>FAD</name>
        <dbReference type="ChEBI" id="CHEBI:57692"/>
    </cofactor>
</comment>
<evidence type="ECO:0000313" key="11">
    <source>
        <dbReference type="EMBL" id="TWE09310.1"/>
    </source>
</evidence>
<comment type="caution">
    <text evidence="11">The sequence shown here is derived from an EMBL/GenBank/DDBJ whole genome shotgun (WGS) entry which is preliminary data.</text>
</comment>
<accession>A0A561E152</accession>
<feature type="domain" description="FAD/NAD(P)-binding" evidence="9">
    <location>
        <begin position="10"/>
        <end position="301"/>
    </location>
</feature>
<dbReference type="GO" id="GO:0016174">
    <property type="term" value="F:NAD(P)H oxidase H2O2-forming activity"/>
    <property type="evidence" value="ECO:0007669"/>
    <property type="project" value="TreeGrafter"/>
</dbReference>
<dbReference type="EMBL" id="VIVQ01000003">
    <property type="protein sequence ID" value="TWE09310.1"/>
    <property type="molecule type" value="Genomic_DNA"/>
</dbReference>
<comment type="catalytic activity">
    <reaction evidence="8">
        <text>A + NADH + H(+) = AH2 + NAD(+)</text>
        <dbReference type="Rhea" id="RHEA:11356"/>
        <dbReference type="ChEBI" id="CHEBI:13193"/>
        <dbReference type="ChEBI" id="CHEBI:15378"/>
        <dbReference type="ChEBI" id="CHEBI:17499"/>
        <dbReference type="ChEBI" id="CHEBI:57540"/>
        <dbReference type="ChEBI" id="CHEBI:57945"/>
    </reaction>
</comment>
<keyword evidence="6" id="KW-0560">Oxidoreductase</keyword>
<keyword evidence="2" id="KW-0285">Flavoprotein</keyword>
<keyword evidence="3" id="KW-0053">Apoptosis</keyword>
<evidence type="ECO:0000256" key="3">
    <source>
        <dbReference type="ARBA" id="ARBA00022703"/>
    </source>
</evidence>
<dbReference type="PRINTS" id="PR00368">
    <property type="entry name" value="FADPNR"/>
</dbReference>
<evidence type="ECO:0000259" key="9">
    <source>
        <dbReference type="Pfam" id="PF07992"/>
    </source>
</evidence>
<dbReference type="Pfam" id="PF14721">
    <property type="entry name" value="AIF_C"/>
    <property type="match status" value="1"/>
</dbReference>
<dbReference type="AlphaFoldDB" id="A0A561E152"/>
<dbReference type="InterPro" id="IPR016156">
    <property type="entry name" value="FAD/NAD-linked_Rdtase_dimer_sf"/>
</dbReference>
<dbReference type="SUPFAM" id="SSF55424">
    <property type="entry name" value="FAD/NAD-linked reductases, dimerisation (C-terminal) domain"/>
    <property type="match status" value="1"/>
</dbReference>
<evidence type="ECO:0000259" key="10">
    <source>
        <dbReference type="Pfam" id="PF14721"/>
    </source>
</evidence>
<dbReference type="Pfam" id="PF07992">
    <property type="entry name" value="Pyr_redox_2"/>
    <property type="match status" value="1"/>
</dbReference>
<dbReference type="PANTHER" id="PTHR43557">
    <property type="entry name" value="APOPTOSIS-INDUCING FACTOR 1"/>
    <property type="match status" value="1"/>
</dbReference>
<keyword evidence="5" id="KW-0809">Transit peptide</keyword>
<dbReference type="Gene3D" id="3.50.50.60">
    <property type="entry name" value="FAD/NAD(P)-binding domain"/>
    <property type="match status" value="2"/>
</dbReference>
<dbReference type="GO" id="GO:0046983">
    <property type="term" value="F:protein dimerization activity"/>
    <property type="evidence" value="ECO:0007669"/>
    <property type="project" value="InterPro"/>
</dbReference>
<keyword evidence="12" id="KW-1185">Reference proteome</keyword>
<evidence type="ECO:0000313" key="12">
    <source>
        <dbReference type="Proteomes" id="UP000318297"/>
    </source>
</evidence>
<organism evidence="11 12">
    <name type="scientific">Rudaeicoccus suwonensis</name>
    <dbReference type="NCBI Taxonomy" id="657409"/>
    <lineage>
        <taxon>Bacteria</taxon>
        <taxon>Bacillati</taxon>
        <taxon>Actinomycetota</taxon>
        <taxon>Actinomycetes</taxon>
        <taxon>Micrococcales</taxon>
        <taxon>Dermacoccaceae</taxon>
        <taxon>Rudaeicoccus</taxon>
    </lineage>
</organism>
<dbReference type="SUPFAM" id="SSF51905">
    <property type="entry name" value="FAD/NAD(P)-binding domain"/>
    <property type="match status" value="1"/>
</dbReference>
<evidence type="ECO:0000256" key="7">
    <source>
        <dbReference type="ARBA" id="ARBA00023027"/>
    </source>
</evidence>
<dbReference type="SMART" id="SM01353">
    <property type="entry name" value="AIF_C"/>
    <property type="match status" value="1"/>
</dbReference>
<gene>
    <name evidence="11" type="ORF">BKA23_3010</name>
</gene>
<dbReference type="InterPro" id="IPR029324">
    <property type="entry name" value="AIF_C"/>
</dbReference>
<evidence type="ECO:0000256" key="6">
    <source>
        <dbReference type="ARBA" id="ARBA00023002"/>
    </source>
</evidence>
<keyword evidence="7" id="KW-0520">NAD</keyword>
<evidence type="ECO:0000256" key="5">
    <source>
        <dbReference type="ARBA" id="ARBA00022946"/>
    </source>
</evidence>
<sequence>MNDQSTDLSYDYVIVGAGIAAAAAVKGIRALDETGTVAIFGAESDAPVYRPDLSKTLWLEADKELGDSRLLDDETSVTERYGAAVASVAPTEHQLSLADGTTVGFGKLLLATGSRPRVGGIQPGDRVVYYRTAADYRRLRELAKPGAHIAVVGGGYIGSEIAAALSQNDIRVTLVVPDELVLQHMLPESLARHATEALQAHGVTIVHGSLDSGSASDADVTLQLTDGTEITADAAVVGIGATPETALAEAAGIGVDNGIVVDETLRTGAADVYAAGDVASYPDALLGRRRVEHADAAESMGEAAGRSMAGAVDAYTHTPFFWSDLYDDGYEAIGETSTALVTFEDWNDDRTAVVVYYLTDAGKVRGALLWNTWDSVPKAQAVIAETASTPVSDPSELKGRIPPG</sequence>
<proteinExistence type="predicted"/>
<evidence type="ECO:0000256" key="2">
    <source>
        <dbReference type="ARBA" id="ARBA00022630"/>
    </source>
</evidence>
<name>A0A561E152_9MICO</name>